<proteinExistence type="predicted"/>
<keyword evidence="3" id="KW-1185">Reference proteome</keyword>
<dbReference type="Proteomes" id="UP000276215">
    <property type="component" value="Unassembled WGS sequence"/>
</dbReference>
<feature type="transmembrane region" description="Helical" evidence="1">
    <location>
        <begin position="39"/>
        <end position="63"/>
    </location>
</feature>
<keyword evidence="1" id="KW-0812">Transmembrane</keyword>
<name>A0A3N4K2T1_9PEZI</name>
<feature type="transmembrane region" description="Helical" evidence="1">
    <location>
        <begin position="7"/>
        <end position="27"/>
    </location>
</feature>
<dbReference type="EMBL" id="ML120361">
    <property type="protein sequence ID" value="RPB03828.1"/>
    <property type="molecule type" value="Genomic_DNA"/>
</dbReference>
<accession>A0A3N4K2T1</accession>
<evidence type="ECO:0000256" key="1">
    <source>
        <dbReference type="SAM" id="Phobius"/>
    </source>
</evidence>
<gene>
    <name evidence="2" type="ORF">L873DRAFT_1856719</name>
</gene>
<dbReference type="OrthoDB" id="10443486at2759"/>
<evidence type="ECO:0000313" key="2">
    <source>
        <dbReference type="EMBL" id="RPB03828.1"/>
    </source>
</evidence>
<sequence>MNDRVYCNFLGVGSIAFFFFLFFLFYLVHGLRLHSFQMFIFILLSLISHHDLFPFVFACQLLIYDVNRRLIDFVALTTGLFVIWNYGD</sequence>
<dbReference type="AlphaFoldDB" id="A0A3N4K2T1"/>
<protein>
    <submittedName>
        <fullName evidence="2">Uncharacterized protein</fullName>
    </submittedName>
</protein>
<evidence type="ECO:0000313" key="3">
    <source>
        <dbReference type="Proteomes" id="UP000276215"/>
    </source>
</evidence>
<keyword evidence="1" id="KW-0472">Membrane</keyword>
<organism evidence="2 3">
    <name type="scientific">Choiromyces venosus 120613-1</name>
    <dbReference type="NCBI Taxonomy" id="1336337"/>
    <lineage>
        <taxon>Eukaryota</taxon>
        <taxon>Fungi</taxon>
        <taxon>Dikarya</taxon>
        <taxon>Ascomycota</taxon>
        <taxon>Pezizomycotina</taxon>
        <taxon>Pezizomycetes</taxon>
        <taxon>Pezizales</taxon>
        <taxon>Tuberaceae</taxon>
        <taxon>Choiromyces</taxon>
    </lineage>
</organism>
<reference evidence="2 3" key="1">
    <citation type="journal article" date="2018" name="Nat. Ecol. Evol.">
        <title>Pezizomycetes genomes reveal the molecular basis of ectomycorrhizal truffle lifestyle.</title>
        <authorList>
            <person name="Murat C."/>
            <person name="Payen T."/>
            <person name="Noel B."/>
            <person name="Kuo A."/>
            <person name="Morin E."/>
            <person name="Chen J."/>
            <person name="Kohler A."/>
            <person name="Krizsan K."/>
            <person name="Balestrini R."/>
            <person name="Da Silva C."/>
            <person name="Montanini B."/>
            <person name="Hainaut M."/>
            <person name="Levati E."/>
            <person name="Barry K.W."/>
            <person name="Belfiori B."/>
            <person name="Cichocki N."/>
            <person name="Clum A."/>
            <person name="Dockter R.B."/>
            <person name="Fauchery L."/>
            <person name="Guy J."/>
            <person name="Iotti M."/>
            <person name="Le Tacon F."/>
            <person name="Lindquist E.A."/>
            <person name="Lipzen A."/>
            <person name="Malagnac F."/>
            <person name="Mello A."/>
            <person name="Molinier V."/>
            <person name="Miyauchi S."/>
            <person name="Poulain J."/>
            <person name="Riccioni C."/>
            <person name="Rubini A."/>
            <person name="Sitrit Y."/>
            <person name="Splivallo R."/>
            <person name="Traeger S."/>
            <person name="Wang M."/>
            <person name="Zifcakova L."/>
            <person name="Wipf D."/>
            <person name="Zambonelli A."/>
            <person name="Paolocci F."/>
            <person name="Nowrousian M."/>
            <person name="Ottonello S."/>
            <person name="Baldrian P."/>
            <person name="Spatafora J.W."/>
            <person name="Henrissat B."/>
            <person name="Nagy L.G."/>
            <person name="Aury J.M."/>
            <person name="Wincker P."/>
            <person name="Grigoriev I.V."/>
            <person name="Bonfante P."/>
            <person name="Martin F.M."/>
        </authorList>
    </citation>
    <scope>NUCLEOTIDE SEQUENCE [LARGE SCALE GENOMIC DNA]</scope>
    <source>
        <strain evidence="2 3">120613-1</strain>
    </source>
</reference>
<keyword evidence="1" id="KW-1133">Transmembrane helix</keyword>